<protein>
    <submittedName>
        <fullName evidence="6">Helix-turn-helix domain-containing protein</fullName>
    </submittedName>
</protein>
<gene>
    <name evidence="6" type="ORF">D7223_20385</name>
</gene>
<dbReference type="InterPro" id="IPR018062">
    <property type="entry name" value="HTH_AraC-typ_CS"/>
</dbReference>
<evidence type="ECO:0000313" key="7">
    <source>
        <dbReference type="Proteomes" id="UP000281726"/>
    </source>
</evidence>
<reference evidence="6 7" key="1">
    <citation type="journal article" date="2004" name="Syst. Appl. Microbiol.">
        <title>Cryptoendolithic actinomycetes from antarctic sandstone rock samples: Micromonospora endolithica sp. nov. and two isolates related to Micromonospora coerulea Jensen 1932.</title>
        <authorList>
            <person name="Hirsch P."/>
            <person name="Mevs U."/>
            <person name="Kroppenstedt R.M."/>
            <person name="Schumann P."/>
            <person name="Stackebrandt E."/>
        </authorList>
    </citation>
    <scope>NUCLEOTIDE SEQUENCE [LARGE SCALE GENOMIC DNA]</scope>
    <source>
        <strain evidence="6 7">JCM 12677</strain>
    </source>
</reference>
<dbReference type="AlphaFoldDB" id="A0A3A9Z7V4"/>
<dbReference type="InterPro" id="IPR018060">
    <property type="entry name" value="HTH_AraC"/>
</dbReference>
<dbReference type="InterPro" id="IPR009057">
    <property type="entry name" value="Homeodomain-like_sf"/>
</dbReference>
<dbReference type="PANTHER" id="PTHR46796:SF14">
    <property type="entry name" value="TRANSCRIPTIONAL REGULATORY PROTEIN"/>
    <property type="match status" value="1"/>
</dbReference>
<dbReference type="EMBL" id="RBAK01000008">
    <property type="protein sequence ID" value="RKN43417.1"/>
    <property type="molecule type" value="Genomic_DNA"/>
</dbReference>
<evidence type="ECO:0000259" key="5">
    <source>
        <dbReference type="PROSITE" id="PS01124"/>
    </source>
</evidence>
<evidence type="ECO:0000256" key="3">
    <source>
        <dbReference type="ARBA" id="ARBA00023163"/>
    </source>
</evidence>
<evidence type="ECO:0000256" key="2">
    <source>
        <dbReference type="ARBA" id="ARBA00023125"/>
    </source>
</evidence>
<organism evidence="6 7">
    <name type="scientific">Micromonospora endolithica</name>
    <dbReference type="NCBI Taxonomy" id="230091"/>
    <lineage>
        <taxon>Bacteria</taxon>
        <taxon>Bacillati</taxon>
        <taxon>Actinomycetota</taxon>
        <taxon>Actinomycetes</taxon>
        <taxon>Micromonosporales</taxon>
        <taxon>Micromonosporaceae</taxon>
        <taxon>Micromonospora</taxon>
    </lineage>
</organism>
<dbReference type="PROSITE" id="PS00041">
    <property type="entry name" value="HTH_ARAC_FAMILY_1"/>
    <property type="match status" value="1"/>
</dbReference>
<comment type="caution">
    <text evidence="6">The sequence shown here is derived from an EMBL/GenBank/DDBJ whole genome shotgun (WGS) entry which is preliminary data.</text>
</comment>
<name>A0A3A9Z7V4_9ACTN</name>
<keyword evidence="7" id="KW-1185">Reference proteome</keyword>
<keyword evidence="2" id="KW-0238">DNA-binding</keyword>
<dbReference type="PANTHER" id="PTHR46796">
    <property type="entry name" value="HTH-TYPE TRANSCRIPTIONAL ACTIVATOR RHAS-RELATED"/>
    <property type="match status" value="1"/>
</dbReference>
<dbReference type="PROSITE" id="PS01124">
    <property type="entry name" value="HTH_ARAC_FAMILY_2"/>
    <property type="match status" value="1"/>
</dbReference>
<dbReference type="Pfam" id="PF12833">
    <property type="entry name" value="HTH_18"/>
    <property type="match status" value="1"/>
</dbReference>
<keyword evidence="3" id="KW-0804">Transcription</keyword>
<accession>A0A3A9Z7V4</accession>
<dbReference type="GO" id="GO:0043565">
    <property type="term" value="F:sequence-specific DNA binding"/>
    <property type="evidence" value="ECO:0007669"/>
    <property type="project" value="InterPro"/>
</dbReference>
<dbReference type="InterPro" id="IPR050204">
    <property type="entry name" value="AraC_XylS_family_regulators"/>
</dbReference>
<dbReference type="SUPFAM" id="SSF46689">
    <property type="entry name" value="Homeodomain-like"/>
    <property type="match status" value="1"/>
</dbReference>
<sequence>MDPVTCRGEHPREDGQMPEGIGSDPRRRTSPARWRVLGHPDGILVYQARCIVENHGWSAPAAETTYKVVLGRAGVYRRRVNGRTAFADATSVLLLRPGDEMAVSHPLGCGDSYTCLEVDAEVLARRPDARRWFGGTGWAGSSDGALDLAHRMLAADLRRGLDHFEMAERLHRFLGRLLGFVSPDRESPDVDLDRAVGRRAATLAAHRQLADRAREVLAAGDFSIGLEEVARAVGASPHHLSRVFQRVTGTSLTAWRNQLRVRAVLDTLAESDGPPLRVVASEYGFADQAHLTRVVRAQVGHPPAHLRHLLTA</sequence>
<evidence type="ECO:0000313" key="6">
    <source>
        <dbReference type="EMBL" id="RKN43417.1"/>
    </source>
</evidence>
<dbReference type="Proteomes" id="UP000281726">
    <property type="component" value="Unassembled WGS sequence"/>
</dbReference>
<dbReference type="Gene3D" id="1.10.10.60">
    <property type="entry name" value="Homeodomain-like"/>
    <property type="match status" value="1"/>
</dbReference>
<evidence type="ECO:0000256" key="4">
    <source>
        <dbReference type="SAM" id="MobiDB-lite"/>
    </source>
</evidence>
<feature type="region of interest" description="Disordered" evidence="4">
    <location>
        <begin position="1"/>
        <end position="29"/>
    </location>
</feature>
<dbReference type="GO" id="GO:0003700">
    <property type="term" value="F:DNA-binding transcription factor activity"/>
    <property type="evidence" value="ECO:0007669"/>
    <property type="project" value="InterPro"/>
</dbReference>
<proteinExistence type="predicted"/>
<evidence type="ECO:0000256" key="1">
    <source>
        <dbReference type="ARBA" id="ARBA00023015"/>
    </source>
</evidence>
<feature type="domain" description="HTH araC/xylS-type" evidence="5">
    <location>
        <begin position="207"/>
        <end position="309"/>
    </location>
</feature>
<dbReference type="SMART" id="SM00342">
    <property type="entry name" value="HTH_ARAC"/>
    <property type="match status" value="1"/>
</dbReference>
<keyword evidence="1" id="KW-0805">Transcription regulation</keyword>